<keyword evidence="3" id="KW-1185">Reference proteome</keyword>
<name>A0A8H3F0F6_9LECA</name>
<dbReference type="Proteomes" id="UP000664521">
    <property type="component" value="Unassembled WGS sequence"/>
</dbReference>
<protein>
    <submittedName>
        <fullName evidence="2">Uncharacterized protein</fullName>
    </submittedName>
</protein>
<feature type="compositionally biased region" description="Basic and acidic residues" evidence="1">
    <location>
        <begin position="9"/>
        <end position="18"/>
    </location>
</feature>
<sequence length="243" mass="27353">MSYGQDDEPASHRPGPERTRRRRRFSSVELDPRTTRDDPRSAPYDTRHPRTARPTNMPNGDMPNGDMPNGDMPNGDMPNGDMPNGERGRPTAARGARPGAYSELTSEAERFLSRYDLGPSAPLQQPSRRAAQQPIYQLPHRSARPAPAQQQPIPRAPLQPIPRAPLQPVARSPLQPIPRAPLQQIHPHRPHTPRQVPQQPRPQPPAQQRSSFNTMIDRMVIMLAEEGIHVSRERVEEMVRGLL</sequence>
<feature type="region of interest" description="Disordered" evidence="1">
    <location>
        <begin position="141"/>
        <end position="209"/>
    </location>
</feature>
<evidence type="ECO:0000256" key="1">
    <source>
        <dbReference type="SAM" id="MobiDB-lite"/>
    </source>
</evidence>
<evidence type="ECO:0000313" key="3">
    <source>
        <dbReference type="Proteomes" id="UP000664521"/>
    </source>
</evidence>
<feature type="compositionally biased region" description="Basic and acidic residues" evidence="1">
    <location>
        <begin position="30"/>
        <end position="48"/>
    </location>
</feature>
<dbReference type="EMBL" id="CAJPDS010000015">
    <property type="protein sequence ID" value="CAF9914910.1"/>
    <property type="molecule type" value="Genomic_DNA"/>
</dbReference>
<gene>
    <name evidence="2" type="ORF">HETSPECPRED_002236</name>
</gene>
<dbReference type="AlphaFoldDB" id="A0A8H3F0F6"/>
<feature type="compositionally biased region" description="Low complexity" evidence="1">
    <location>
        <begin position="90"/>
        <end position="100"/>
    </location>
</feature>
<comment type="caution">
    <text evidence="2">The sequence shown here is derived from an EMBL/GenBank/DDBJ whole genome shotgun (WGS) entry which is preliminary data.</text>
</comment>
<proteinExistence type="predicted"/>
<evidence type="ECO:0000313" key="2">
    <source>
        <dbReference type="EMBL" id="CAF9914910.1"/>
    </source>
</evidence>
<reference evidence="2" key="1">
    <citation type="submission" date="2021-03" db="EMBL/GenBank/DDBJ databases">
        <authorList>
            <person name="Tagirdzhanova G."/>
        </authorList>
    </citation>
    <scope>NUCLEOTIDE SEQUENCE</scope>
</reference>
<accession>A0A8H3F0F6</accession>
<feature type="compositionally biased region" description="Low complexity" evidence="1">
    <location>
        <begin position="144"/>
        <end position="153"/>
    </location>
</feature>
<feature type="region of interest" description="Disordered" evidence="1">
    <location>
        <begin position="1"/>
        <end position="107"/>
    </location>
</feature>
<feature type="compositionally biased region" description="Pro residues" evidence="1">
    <location>
        <begin position="154"/>
        <end position="165"/>
    </location>
</feature>
<organism evidence="2 3">
    <name type="scientific">Heterodermia speciosa</name>
    <dbReference type="NCBI Taxonomy" id="116794"/>
    <lineage>
        <taxon>Eukaryota</taxon>
        <taxon>Fungi</taxon>
        <taxon>Dikarya</taxon>
        <taxon>Ascomycota</taxon>
        <taxon>Pezizomycotina</taxon>
        <taxon>Lecanoromycetes</taxon>
        <taxon>OSLEUM clade</taxon>
        <taxon>Lecanoromycetidae</taxon>
        <taxon>Caliciales</taxon>
        <taxon>Physciaceae</taxon>
        <taxon>Heterodermia</taxon>
    </lineage>
</organism>